<dbReference type="STRING" id="761204.W2QPK5"/>
<dbReference type="RefSeq" id="XP_008899732.1">
    <property type="nucleotide sequence ID" value="XM_008901484.1"/>
</dbReference>
<gene>
    <name evidence="3" type="ORF">PPTG_07313</name>
</gene>
<evidence type="ECO:0000313" key="3">
    <source>
        <dbReference type="EMBL" id="ETN15127.1"/>
    </source>
</evidence>
<protein>
    <recommendedName>
        <fullName evidence="5">Tc3 transposase DNA binding domain-containing protein</fullName>
    </recommendedName>
</protein>
<name>W2QPK5_PHYN3</name>
<dbReference type="InterPro" id="IPR009057">
    <property type="entry name" value="Homeodomain-like_sf"/>
</dbReference>
<evidence type="ECO:0008006" key="5">
    <source>
        <dbReference type="Google" id="ProtNLM"/>
    </source>
</evidence>
<reference evidence="4" key="1">
    <citation type="submission" date="2011-12" db="EMBL/GenBank/DDBJ databases">
        <authorList>
            <consortium name="The Broad Institute Genome Sequencing Platform"/>
            <person name="Russ C."/>
            <person name="Tyler B."/>
            <person name="Panabieres F."/>
            <person name="Shan W."/>
            <person name="Tripathy S."/>
            <person name="Grunwald N."/>
            <person name="Machado M."/>
            <person name="Young S.K."/>
            <person name="Zeng Q."/>
            <person name="Gargeya S."/>
            <person name="Fitzgerald M."/>
            <person name="Haas B."/>
            <person name="Abouelleil A."/>
            <person name="Alvarado L."/>
            <person name="Arachchi H.M."/>
            <person name="Berlin A."/>
            <person name="Chapman S.B."/>
            <person name="Gearin G."/>
            <person name="Goldberg J."/>
            <person name="Griggs A."/>
            <person name="Gujja S."/>
            <person name="Hansen M."/>
            <person name="Heiman D."/>
            <person name="Howarth C."/>
            <person name="Larimer J."/>
            <person name="Lui A."/>
            <person name="MacDonald P.J.P."/>
            <person name="McCowen C."/>
            <person name="Montmayeur A."/>
            <person name="Murphy C."/>
            <person name="Neiman D."/>
            <person name="Pearson M."/>
            <person name="Priest M."/>
            <person name="Roberts A."/>
            <person name="Saif S."/>
            <person name="Shea T."/>
            <person name="Sisk P."/>
            <person name="Stolte C."/>
            <person name="Sykes S."/>
            <person name="Wortman J."/>
            <person name="Nusbaum C."/>
            <person name="Birren B."/>
        </authorList>
    </citation>
    <scope>NUCLEOTIDE SEQUENCE [LARGE SCALE GENOMIC DNA]</scope>
    <source>
        <strain evidence="4">INRA-310</strain>
    </source>
</reference>
<keyword evidence="2" id="KW-0732">Signal</keyword>
<evidence type="ECO:0000256" key="1">
    <source>
        <dbReference type="SAM" id="MobiDB-lite"/>
    </source>
</evidence>
<dbReference type="SUPFAM" id="SSF46689">
    <property type="entry name" value="Homeodomain-like"/>
    <property type="match status" value="1"/>
</dbReference>
<dbReference type="OMA" id="EYWFIVG"/>
<evidence type="ECO:0000256" key="2">
    <source>
        <dbReference type="SAM" id="SignalP"/>
    </source>
</evidence>
<reference evidence="3 4" key="2">
    <citation type="submission" date="2013-11" db="EMBL/GenBank/DDBJ databases">
        <title>The Genome Sequence of Phytophthora parasitica INRA-310.</title>
        <authorList>
            <consortium name="The Broad Institute Genomics Platform"/>
            <person name="Russ C."/>
            <person name="Tyler B."/>
            <person name="Panabieres F."/>
            <person name="Shan W."/>
            <person name="Tripathy S."/>
            <person name="Grunwald N."/>
            <person name="Machado M."/>
            <person name="Johnson C.S."/>
            <person name="Arredondo F."/>
            <person name="Hong C."/>
            <person name="Coffey M."/>
            <person name="Young S.K."/>
            <person name="Zeng Q."/>
            <person name="Gargeya S."/>
            <person name="Fitzgerald M."/>
            <person name="Abouelleil A."/>
            <person name="Alvarado L."/>
            <person name="Chapman S.B."/>
            <person name="Gainer-Dewar J."/>
            <person name="Goldberg J."/>
            <person name="Griggs A."/>
            <person name="Gujja S."/>
            <person name="Hansen M."/>
            <person name="Howarth C."/>
            <person name="Imamovic A."/>
            <person name="Ireland A."/>
            <person name="Larimer J."/>
            <person name="McCowan C."/>
            <person name="Murphy C."/>
            <person name="Pearson M."/>
            <person name="Poon T.W."/>
            <person name="Priest M."/>
            <person name="Roberts A."/>
            <person name="Saif S."/>
            <person name="Shea T."/>
            <person name="Sykes S."/>
            <person name="Wortman J."/>
            <person name="Nusbaum C."/>
            <person name="Birren B."/>
        </authorList>
    </citation>
    <scope>NUCLEOTIDE SEQUENCE [LARGE SCALE GENOMIC DNA]</scope>
    <source>
        <strain evidence="3 4">INRA-310</strain>
    </source>
</reference>
<dbReference type="Proteomes" id="UP000018817">
    <property type="component" value="Unassembled WGS sequence"/>
</dbReference>
<feature type="chain" id="PRO_5004822932" description="Tc3 transposase DNA binding domain-containing protein" evidence="2">
    <location>
        <begin position="31"/>
        <end position="122"/>
    </location>
</feature>
<evidence type="ECO:0000313" key="4">
    <source>
        <dbReference type="Proteomes" id="UP000018817"/>
    </source>
</evidence>
<dbReference type="VEuPathDB" id="FungiDB:PPTG_07313"/>
<feature type="compositionally biased region" description="Basic and acidic residues" evidence="1">
    <location>
        <begin position="67"/>
        <end position="83"/>
    </location>
</feature>
<dbReference type="AlphaFoldDB" id="W2QPK5"/>
<dbReference type="GeneID" id="20177207"/>
<proteinExistence type="predicted"/>
<dbReference type="EMBL" id="KI669571">
    <property type="protein sequence ID" value="ETN15127.1"/>
    <property type="molecule type" value="Genomic_DNA"/>
</dbReference>
<organism evidence="3 4">
    <name type="scientific">Phytophthora nicotianae (strain INRA-310)</name>
    <name type="common">Phytophthora parasitica</name>
    <dbReference type="NCBI Taxonomy" id="761204"/>
    <lineage>
        <taxon>Eukaryota</taxon>
        <taxon>Sar</taxon>
        <taxon>Stramenopiles</taxon>
        <taxon>Oomycota</taxon>
        <taxon>Peronosporomycetes</taxon>
        <taxon>Peronosporales</taxon>
        <taxon>Peronosporaceae</taxon>
        <taxon>Phytophthora</taxon>
    </lineage>
</organism>
<feature type="region of interest" description="Disordered" evidence="1">
    <location>
        <begin position="53"/>
        <end position="93"/>
    </location>
</feature>
<dbReference type="OrthoDB" id="167139at2759"/>
<accession>W2QPK5</accession>
<feature type="signal peptide" evidence="2">
    <location>
        <begin position="1"/>
        <end position="30"/>
    </location>
</feature>
<sequence length="122" mass="13422">MTNGGTVRPARWGLPLELLAFHFLMCRGSALTNQAFWWVIGLHDGGVSLREISRRTGRSRTAARSAIKAERGPQSGDSREKPRAGRQPALTDREVRQIVRATSTGKFFAAELKTQFGVKASV</sequence>